<dbReference type="InterPro" id="IPR051791">
    <property type="entry name" value="Pra-immunoreactive"/>
</dbReference>
<evidence type="ECO:0000256" key="3">
    <source>
        <dbReference type="ARBA" id="ARBA00022692"/>
    </source>
</evidence>
<comment type="caution">
    <text evidence="8">The sequence shown here is derived from an EMBL/GenBank/DDBJ whole genome shotgun (WGS) entry which is preliminary data.</text>
</comment>
<feature type="transmembrane region" description="Helical" evidence="6">
    <location>
        <begin position="87"/>
        <end position="114"/>
    </location>
</feature>
<dbReference type="InterPro" id="IPR010432">
    <property type="entry name" value="RDD"/>
</dbReference>
<dbReference type="Proteomes" id="UP001596505">
    <property type="component" value="Unassembled WGS sequence"/>
</dbReference>
<evidence type="ECO:0000313" key="9">
    <source>
        <dbReference type="Proteomes" id="UP001596505"/>
    </source>
</evidence>
<feature type="transmembrane region" description="Helical" evidence="6">
    <location>
        <begin position="12"/>
        <end position="37"/>
    </location>
</feature>
<keyword evidence="9" id="KW-1185">Reference proteome</keyword>
<dbReference type="Pfam" id="PF06271">
    <property type="entry name" value="RDD"/>
    <property type="match status" value="1"/>
</dbReference>
<sequence>MFFSSTRNPAGFWRRVIAFILDMVIIFVLAVIINSIFKKHGNLYSDIMAVIYLIFLPILWNGYTIGKRLLGIRMERLAGKRPSIITMILRYIGFAIYVATFGIALIISIIMIIFRYDKRSLHDIIAGTHVSRI</sequence>
<keyword evidence="2" id="KW-1003">Cell membrane</keyword>
<proteinExistence type="predicted"/>
<evidence type="ECO:0000313" key="8">
    <source>
        <dbReference type="EMBL" id="MFC7392153.1"/>
    </source>
</evidence>
<dbReference type="EMBL" id="JBHTCO010000004">
    <property type="protein sequence ID" value="MFC7392153.1"/>
    <property type="molecule type" value="Genomic_DNA"/>
</dbReference>
<keyword evidence="5 6" id="KW-0472">Membrane</keyword>
<evidence type="ECO:0000259" key="7">
    <source>
        <dbReference type="Pfam" id="PF06271"/>
    </source>
</evidence>
<comment type="subcellular location">
    <subcellularLocation>
        <location evidence="1">Cell membrane</location>
        <topology evidence="1">Multi-pass membrane protein</topology>
    </subcellularLocation>
</comment>
<reference evidence="9" key="1">
    <citation type="journal article" date="2019" name="Int. J. Syst. Evol. Microbiol.">
        <title>The Global Catalogue of Microorganisms (GCM) 10K type strain sequencing project: providing services to taxonomists for standard genome sequencing and annotation.</title>
        <authorList>
            <consortium name="The Broad Institute Genomics Platform"/>
            <consortium name="The Broad Institute Genome Sequencing Center for Infectious Disease"/>
            <person name="Wu L."/>
            <person name="Ma J."/>
        </authorList>
    </citation>
    <scope>NUCLEOTIDE SEQUENCE [LARGE SCALE GENOMIC DNA]</scope>
    <source>
        <strain evidence="9">CGMCC 1.16305</strain>
    </source>
</reference>
<evidence type="ECO:0000256" key="1">
    <source>
        <dbReference type="ARBA" id="ARBA00004651"/>
    </source>
</evidence>
<evidence type="ECO:0000256" key="5">
    <source>
        <dbReference type="ARBA" id="ARBA00023136"/>
    </source>
</evidence>
<feature type="transmembrane region" description="Helical" evidence="6">
    <location>
        <begin position="43"/>
        <end position="66"/>
    </location>
</feature>
<organism evidence="8 9">
    <name type="scientific">Scopulibacillus cellulosilyticus</name>
    <dbReference type="NCBI Taxonomy" id="2665665"/>
    <lineage>
        <taxon>Bacteria</taxon>
        <taxon>Bacillati</taxon>
        <taxon>Bacillota</taxon>
        <taxon>Bacilli</taxon>
        <taxon>Bacillales</taxon>
        <taxon>Sporolactobacillaceae</taxon>
        <taxon>Scopulibacillus</taxon>
    </lineage>
</organism>
<evidence type="ECO:0000256" key="2">
    <source>
        <dbReference type="ARBA" id="ARBA00022475"/>
    </source>
</evidence>
<dbReference type="PANTHER" id="PTHR36115:SF9">
    <property type="entry name" value="LMO1584 PROTEIN"/>
    <property type="match status" value="1"/>
</dbReference>
<name>A0ABW2PXP9_9BACL</name>
<evidence type="ECO:0000256" key="4">
    <source>
        <dbReference type="ARBA" id="ARBA00022989"/>
    </source>
</evidence>
<keyword evidence="3 6" id="KW-0812">Transmembrane</keyword>
<dbReference type="PANTHER" id="PTHR36115">
    <property type="entry name" value="PROLINE-RICH ANTIGEN HOMOLOG-RELATED"/>
    <property type="match status" value="1"/>
</dbReference>
<gene>
    <name evidence="8" type="ORF">ACFQRG_04085</name>
</gene>
<protein>
    <submittedName>
        <fullName evidence="8">RDD family protein</fullName>
    </submittedName>
</protein>
<accession>A0ABW2PXP9</accession>
<dbReference type="RefSeq" id="WP_380963927.1">
    <property type="nucleotide sequence ID" value="NZ_JBHTCO010000004.1"/>
</dbReference>
<evidence type="ECO:0000256" key="6">
    <source>
        <dbReference type="SAM" id="Phobius"/>
    </source>
</evidence>
<feature type="domain" description="RDD" evidence="7">
    <location>
        <begin position="9"/>
        <end position="127"/>
    </location>
</feature>
<keyword evidence="4 6" id="KW-1133">Transmembrane helix</keyword>